<evidence type="ECO:0000313" key="2">
    <source>
        <dbReference type="EMBL" id="BDY28044.1"/>
    </source>
</evidence>
<evidence type="ECO:0000256" key="1">
    <source>
        <dbReference type="SAM" id="Phobius"/>
    </source>
</evidence>
<proteinExistence type="predicted"/>
<feature type="transmembrane region" description="Helical" evidence="1">
    <location>
        <begin position="6"/>
        <end position="26"/>
    </location>
</feature>
<keyword evidence="1" id="KW-0472">Membrane</keyword>
<sequence>MDLIWWIVAIAGCLALAGCVVVALMWPRRQAISPRPMANTRRLTGLPAYVRAVRRHTIASCVAGVLLVVAFAAAVLAAARPTGLPSSAHRSAAPQPEDIMVCIGSPVTDSAVSATLRYFAGETPTFGTERIGLTSANRRVVPMTRDYQYAAAQFARYARAAETPSDVAGFVAPVSYSDYSRAATDVLAMCLTGFPAFQEKVAQRRSVIYVGPDIAAGSGPALFTGEQVRKLALDADIQVNAMVTGGPGEVLTALARDTGGRAYPAGADATAHVEEIRDHRPAATAAGTAMLKSAEAPDVPLTVSLIAVAAALAWGVVIRR</sequence>
<dbReference type="RefSeq" id="WP_286214576.1">
    <property type="nucleotide sequence ID" value="NZ_AP027452.1"/>
</dbReference>
<dbReference type="AlphaFoldDB" id="A0AAI8XK10"/>
<name>A0AAI8XK10_MYCME</name>
<organism evidence="2 3">
    <name type="scientific">Mycolicibacterium mageritense</name>
    <name type="common">Mycobacterium mageritense</name>
    <dbReference type="NCBI Taxonomy" id="53462"/>
    <lineage>
        <taxon>Bacteria</taxon>
        <taxon>Bacillati</taxon>
        <taxon>Actinomycetota</taxon>
        <taxon>Actinomycetes</taxon>
        <taxon>Mycobacteriales</taxon>
        <taxon>Mycobacteriaceae</taxon>
        <taxon>Mycolicibacterium</taxon>
    </lineage>
</organism>
<keyword evidence="1" id="KW-1133">Transmembrane helix</keyword>
<dbReference type="Proteomes" id="UP001241092">
    <property type="component" value="Chromosome"/>
</dbReference>
<protein>
    <recommendedName>
        <fullName evidence="4">VWA domain-containing protein</fullName>
    </recommendedName>
</protein>
<evidence type="ECO:0000313" key="3">
    <source>
        <dbReference type="Proteomes" id="UP001241092"/>
    </source>
</evidence>
<feature type="transmembrane region" description="Helical" evidence="1">
    <location>
        <begin position="299"/>
        <end position="318"/>
    </location>
</feature>
<keyword evidence="1" id="KW-0812">Transmembrane</keyword>
<dbReference type="EMBL" id="AP027452">
    <property type="protein sequence ID" value="BDY28044.1"/>
    <property type="molecule type" value="Genomic_DNA"/>
</dbReference>
<evidence type="ECO:0008006" key="4">
    <source>
        <dbReference type="Google" id="ProtNLM"/>
    </source>
</evidence>
<accession>A0AAI8XK10</accession>
<gene>
    <name evidence="2" type="ORF">hbim_01974</name>
</gene>
<reference evidence="2" key="1">
    <citation type="submission" date="2023-03" db="EMBL/GenBank/DDBJ databases">
        <title>Draft genome sequence of a Mycolicibacterium mageritense strain H4_3_1 isolated from a hybrid biological-inorganic system reactor.</title>
        <authorList>
            <person name="Feng X."/>
            <person name="Kazama D."/>
            <person name="Sato K."/>
            <person name="Kobayashi H."/>
        </authorList>
    </citation>
    <scope>NUCLEOTIDE SEQUENCE</scope>
    <source>
        <strain evidence="2">H4_3_1</strain>
    </source>
</reference>
<feature type="transmembrane region" description="Helical" evidence="1">
    <location>
        <begin position="58"/>
        <end position="79"/>
    </location>
</feature>